<dbReference type="EMBL" id="CP088295">
    <property type="protein sequence ID" value="UUY06264.1"/>
    <property type="molecule type" value="Genomic_DNA"/>
</dbReference>
<dbReference type="InterPro" id="IPR036388">
    <property type="entry name" value="WH-like_DNA-bd_sf"/>
</dbReference>
<reference evidence="9" key="1">
    <citation type="submission" date="2021-11" db="EMBL/GenBank/DDBJ databases">
        <title>Cultivation dependent microbiological survey of springs from the worlds oldest radium mine currently devoted to the extraction of radon-saturated water.</title>
        <authorList>
            <person name="Kapinusova G."/>
            <person name="Smrhova T."/>
            <person name="Strejcek M."/>
            <person name="Suman J."/>
            <person name="Jani K."/>
            <person name="Pajer P."/>
            <person name="Uhlik O."/>
        </authorList>
    </citation>
    <scope>NUCLEOTIDE SEQUENCE [LARGE SCALE GENOMIC DNA]</scope>
    <source>
        <strain evidence="9">J379</strain>
    </source>
</reference>
<dbReference type="SUPFAM" id="SSF88946">
    <property type="entry name" value="Sigma2 domain of RNA polymerase sigma factors"/>
    <property type="match status" value="1"/>
</dbReference>
<proteinExistence type="inferred from homology"/>
<evidence type="ECO:0000256" key="4">
    <source>
        <dbReference type="ARBA" id="ARBA00023125"/>
    </source>
</evidence>
<dbReference type="PANTHER" id="PTHR43133">
    <property type="entry name" value="RNA POLYMERASE ECF-TYPE SIGMA FACTO"/>
    <property type="match status" value="1"/>
</dbReference>
<keyword evidence="2" id="KW-0805">Transcription regulation</keyword>
<keyword evidence="4" id="KW-0238">DNA-binding</keyword>
<accession>A0ABY5PNH7</accession>
<dbReference type="Proteomes" id="UP001058860">
    <property type="component" value="Chromosome"/>
</dbReference>
<feature type="domain" description="RNA polymerase sigma-70 region 2" evidence="6">
    <location>
        <begin position="2"/>
        <end position="60"/>
    </location>
</feature>
<evidence type="ECO:0000256" key="3">
    <source>
        <dbReference type="ARBA" id="ARBA00023082"/>
    </source>
</evidence>
<evidence type="ECO:0000313" key="9">
    <source>
        <dbReference type="Proteomes" id="UP001058860"/>
    </source>
</evidence>
<dbReference type="Gene3D" id="1.10.10.10">
    <property type="entry name" value="Winged helix-like DNA-binding domain superfamily/Winged helix DNA-binding domain"/>
    <property type="match status" value="1"/>
</dbReference>
<dbReference type="InterPro" id="IPR013249">
    <property type="entry name" value="RNA_pol_sigma70_r4_t2"/>
</dbReference>
<dbReference type="InterPro" id="IPR013325">
    <property type="entry name" value="RNA_pol_sigma_r2"/>
</dbReference>
<keyword evidence="5" id="KW-0804">Transcription</keyword>
<sequence length="152" mass="16878">MRVCERVTGCSDDAADAAQDAMLAVFARLPHLELEAFNLHGYLRVAGRRAALERMRTRHRSVPLDHIAEPVDPAPACAEHVERQELARAVRTAIRELPPRQRKALFESAYEGRALVDIGEALGLSANATAQLIHRARRGLAQQLTRDETALR</sequence>
<dbReference type="SUPFAM" id="SSF88659">
    <property type="entry name" value="Sigma3 and sigma4 domains of RNA polymerase sigma factors"/>
    <property type="match status" value="1"/>
</dbReference>
<dbReference type="Gene3D" id="1.10.1740.10">
    <property type="match status" value="1"/>
</dbReference>
<dbReference type="InterPro" id="IPR014284">
    <property type="entry name" value="RNA_pol_sigma-70_dom"/>
</dbReference>
<dbReference type="InterPro" id="IPR039425">
    <property type="entry name" value="RNA_pol_sigma-70-like"/>
</dbReference>
<feature type="domain" description="RNA polymerase sigma factor 70 region 4 type 2" evidence="7">
    <location>
        <begin position="88"/>
        <end position="138"/>
    </location>
</feature>
<dbReference type="PANTHER" id="PTHR43133:SF8">
    <property type="entry name" value="RNA POLYMERASE SIGMA FACTOR HI_1459-RELATED"/>
    <property type="match status" value="1"/>
</dbReference>
<dbReference type="NCBIfam" id="TIGR02937">
    <property type="entry name" value="sigma70-ECF"/>
    <property type="match status" value="1"/>
</dbReference>
<evidence type="ECO:0000256" key="2">
    <source>
        <dbReference type="ARBA" id="ARBA00023015"/>
    </source>
</evidence>
<dbReference type="Pfam" id="PF04542">
    <property type="entry name" value="Sigma70_r2"/>
    <property type="match status" value="1"/>
</dbReference>
<comment type="similarity">
    <text evidence="1">Belongs to the sigma-70 factor family. ECF subfamily.</text>
</comment>
<dbReference type="InterPro" id="IPR013324">
    <property type="entry name" value="RNA_pol_sigma_r3/r4-like"/>
</dbReference>
<evidence type="ECO:0000259" key="7">
    <source>
        <dbReference type="Pfam" id="PF08281"/>
    </source>
</evidence>
<evidence type="ECO:0000256" key="5">
    <source>
        <dbReference type="ARBA" id="ARBA00023163"/>
    </source>
</evidence>
<evidence type="ECO:0000313" key="8">
    <source>
        <dbReference type="EMBL" id="UUY06264.1"/>
    </source>
</evidence>
<name>A0ABY5PNH7_9ACTN</name>
<dbReference type="InterPro" id="IPR007627">
    <property type="entry name" value="RNA_pol_sigma70_r2"/>
</dbReference>
<organism evidence="8 9">
    <name type="scientific">Svornostia abyssi</name>
    <dbReference type="NCBI Taxonomy" id="2898438"/>
    <lineage>
        <taxon>Bacteria</taxon>
        <taxon>Bacillati</taxon>
        <taxon>Actinomycetota</taxon>
        <taxon>Thermoleophilia</taxon>
        <taxon>Solirubrobacterales</taxon>
        <taxon>Baekduiaceae</taxon>
        <taxon>Svornostia</taxon>
    </lineage>
</organism>
<gene>
    <name evidence="8" type="ORF">LRS13_05455</name>
</gene>
<keyword evidence="3" id="KW-0731">Sigma factor</keyword>
<protein>
    <submittedName>
        <fullName evidence="8">Sigma-70 family RNA polymerase sigma factor</fullName>
    </submittedName>
</protein>
<keyword evidence="9" id="KW-1185">Reference proteome</keyword>
<evidence type="ECO:0000259" key="6">
    <source>
        <dbReference type="Pfam" id="PF04542"/>
    </source>
</evidence>
<dbReference type="Pfam" id="PF08281">
    <property type="entry name" value="Sigma70_r4_2"/>
    <property type="match status" value="1"/>
</dbReference>
<evidence type="ECO:0000256" key="1">
    <source>
        <dbReference type="ARBA" id="ARBA00010641"/>
    </source>
</evidence>